<dbReference type="KEGG" id="lak:106164469"/>
<evidence type="ECO:0000256" key="3">
    <source>
        <dbReference type="ARBA" id="ARBA00022679"/>
    </source>
</evidence>
<evidence type="ECO:0000256" key="4">
    <source>
        <dbReference type="ARBA" id="ARBA00023027"/>
    </source>
</evidence>
<comment type="subcellular location">
    <subcellularLocation>
        <location evidence="1">Nucleus</location>
    </subcellularLocation>
</comment>
<keyword evidence="5" id="KW-0539">Nucleus</keyword>
<dbReference type="InterPro" id="IPR012677">
    <property type="entry name" value="Nucleotide-bd_a/b_plait_sf"/>
</dbReference>
<dbReference type="STRING" id="7574.A0A1S3II15"/>
<dbReference type="PANTHER" id="PTHR14453">
    <property type="entry name" value="PARP/ZINC FINGER CCCH TYPE DOMAIN CONTAINING PROTEIN"/>
    <property type="match status" value="1"/>
</dbReference>
<keyword evidence="3 6" id="KW-0808">Transferase</keyword>
<dbReference type="OrthoDB" id="411019at2759"/>
<feature type="region of interest" description="Disordered" evidence="7">
    <location>
        <begin position="887"/>
        <end position="928"/>
    </location>
</feature>
<dbReference type="PROSITE" id="PS51059">
    <property type="entry name" value="PARP_CATALYTIC"/>
    <property type="match status" value="1"/>
</dbReference>
<dbReference type="Gene3D" id="3.90.228.10">
    <property type="match status" value="1"/>
</dbReference>
<feature type="compositionally biased region" description="Low complexity" evidence="7">
    <location>
        <begin position="292"/>
        <end position="308"/>
    </location>
</feature>
<keyword evidence="10" id="KW-1185">Reference proteome</keyword>
<proteinExistence type="predicted"/>
<feature type="domain" description="Macro" evidence="9">
    <location>
        <begin position="702"/>
        <end position="885"/>
    </location>
</feature>
<evidence type="ECO:0000313" key="11">
    <source>
        <dbReference type="RefSeq" id="XP_013397857.1"/>
    </source>
</evidence>
<evidence type="ECO:0000313" key="10">
    <source>
        <dbReference type="Proteomes" id="UP000085678"/>
    </source>
</evidence>
<dbReference type="GO" id="GO:0005737">
    <property type="term" value="C:cytoplasm"/>
    <property type="evidence" value="ECO:0007669"/>
    <property type="project" value="TreeGrafter"/>
</dbReference>
<organism evidence="10 11">
    <name type="scientific">Lingula anatina</name>
    <name type="common">Brachiopod</name>
    <name type="synonym">Lingula unguis</name>
    <dbReference type="NCBI Taxonomy" id="7574"/>
    <lineage>
        <taxon>Eukaryota</taxon>
        <taxon>Metazoa</taxon>
        <taxon>Spiralia</taxon>
        <taxon>Lophotrochozoa</taxon>
        <taxon>Brachiopoda</taxon>
        <taxon>Linguliformea</taxon>
        <taxon>Lingulata</taxon>
        <taxon>Lingulida</taxon>
        <taxon>Linguloidea</taxon>
        <taxon>Lingulidae</taxon>
        <taxon>Lingula</taxon>
    </lineage>
</organism>
<dbReference type="InterPro" id="IPR012317">
    <property type="entry name" value="Poly(ADP-ribose)pol_cat_dom"/>
</dbReference>
<sequence length="1327" mass="147122">MEQPGSELVLVKNISPHSSDDSLLLYLENVTGEDVKKVFYGQCRTIAVALFEDKIKEFSKAVVKAKNKALEGHILELSLMSCCDKIIIKDLPKDGVSADYLELYFESKAAGGWEVKKCTFENEKKRAVVEFEDPSAVPAILSREHEKLGTSVQLMPYVEEFMKDDEVTDPGSSQVTKGTTPTRIPPPLPPKPPGEVLRKIVQQKGVRVLPLHQTSQDDNMVPFPSGRPPTPSGDSSKDHSWQSTSMYDLTSIPPKGSLQNPAPFMQFSPKPPANQIADKDIKEDKTSGMEVSSGQNEPPNQQSQGQQQPKEKETQKTIKSTKSKVELLSKLGFWADTVSPSLKTGFKEDGIIEYQGTESAVRDVVLKTYEKLQEVSEKMAPVSLPLHDLLQKKEAADRINKAFENKAIDVVWKVGGSVIAITALGEKNAEEAVSVLLALLHKEQYDVDPDSQGMLATATFLKVIEDLQCRHLVVITVDRAIIVFEGFLKEVKESLKAVQDYFEVNAIVTAALTAGKRELKYLSIPQIKNKIRETLEMLNSKNPVLRVSFDIKPEEGELVLRGTRDLVRQAKETIDKDFIRTITSAKVDVNKIGMTEFLQETTGSSLLKTIGSDNQCYVELEVKATQRPDSAVSEPTRIKKKPQPPQAKPRQKATGQQKDIMSISAKFLRALLHQRRVEVPAEAEAEKDEVPETKQVKTPQVKKAPLHLMEGGIKITLVQADITKDRWSSVLVNVVTEKLTLQYGLAKIFLNAAGEELEKALSSQAPGNFGEVKVTARSGKLPESCKEVYHMVCQQYKPGHEKTLRAMVEECLKMAAKSKHPSISFPSVGCGGLHFPPPLVAKTMFDVIMKFAGGEGAKSSVKYINLIVWEPRTYGAFLEELKSRQGGAAASKVEDDDDDEGEMESESDSGSDDAGPPPQATALAASSGTRASPVTSTIFIYGTKKGVAIVTRRIQDLLKKHYKEEQITEDVIRSLTKKDLAPLQDKAKALGVGISIDQKTTVVLIKGEASKVHSFRADAMSFFSSKIKECSSGSWKLQQALQHGSRADHIAALAESTIICAPQYWSKKYKGSGSVISPKKGPENYQLLPVDDKMRQAITEMLQKTWQAHLVGHGRDAKGLAGYQNIKVTKVERVENPQQYLKYGFIKKEHCQKYQDGTLRPFYTVDSNLAKVLTSTLGIGHLDRHRLEEINEYYLFHGTKKENIRSICSTGVDFRIANEGGMFGQGIYTAESSSKADQYADATGDRQTTGLKMFVCRVLLGDVFYCRETKKFPRPPCTGAGCNDPKCRTHENFHDSVIGDAQKLFREFVVYDRGQCYPEFLVTYDRV</sequence>
<evidence type="ECO:0000259" key="9">
    <source>
        <dbReference type="PROSITE" id="PS51154"/>
    </source>
</evidence>
<keyword evidence="4 6" id="KW-0520">NAD</keyword>
<dbReference type="GO" id="GO:0005634">
    <property type="term" value="C:nucleus"/>
    <property type="evidence" value="ECO:0007669"/>
    <property type="project" value="UniProtKB-SubCell"/>
</dbReference>
<dbReference type="InParanoid" id="A0A1S3II15"/>
<dbReference type="SMART" id="SM00506">
    <property type="entry name" value="A1pp"/>
    <property type="match status" value="1"/>
</dbReference>
<dbReference type="Pfam" id="PF23085">
    <property type="entry name" value="RRM_PARP14_3"/>
    <property type="match status" value="1"/>
</dbReference>
<keyword evidence="2 6" id="KW-0328">Glycosyltransferase</keyword>
<dbReference type="PANTHER" id="PTHR14453:SF67">
    <property type="entry name" value="POLY [ADP-RIBOSE] POLYMERASE"/>
    <property type="match status" value="1"/>
</dbReference>
<evidence type="ECO:0000256" key="5">
    <source>
        <dbReference type="ARBA" id="ARBA00023242"/>
    </source>
</evidence>
<feature type="domain" description="PARP catalytic" evidence="8">
    <location>
        <begin position="1088"/>
        <end position="1327"/>
    </location>
</feature>
<dbReference type="Gene3D" id="3.30.70.330">
    <property type="match status" value="1"/>
</dbReference>
<dbReference type="Gene3D" id="3.40.220.10">
    <property type="entry name" value="Leucine Aminopeptidase, subunit E, domain 1"/>
    <property type="match status" value="1"/>
</dbReference>
<gene>
    <name evidence="11" type="primary">LOC106164469</name>
</gene>
<dbReference type="GeneID" id="106164469"/>
<evidence type="ECO:0000256" key="2">
    <source>
        <dbReference type="ARBA" id="ARBA00022676"/>
    </source>
</evidence>
<dbReference type="CDD" id="cd02903">
    <property type="entry name" value="Macro_BAL-like"/>
    <property type="match status" value="1"/>
</dbReference>
<feature type="region of interest" description="Disordered" evidence="7">
    <location>
        <begin position="626"/>
        <end position="657"/>
    </location>
</feature>
<dbReference type="InterPro" id="IPR002589">
    <property type="entry name" value="Macro_dom"/>
</dbReference>
<dbReference type="EC" id="2.4.2.-" evidence="6"/>
<protein>
    <recommendedName>
        <fullName evidence="6">Poly [ADP-ribose] polymerase</fullName>
        <shortName evidence="6">PARP</shortName>
        <ecNumber evidence="6">2.4.2.-</ecNumber>
    </recommendedName>
</protein>
<dbReference type="SUPFAM" id="SSF52949">
    <property type="entry name" value="Macro domain-like"/>
    <property type="match status" value="1"/>
</dbReference>
<dbReference type="SUPFAM" id="SSF56399">
    <property type="entry name" value="ADP-ribosylation"/>
    <property type="match status" value="1"/>
</dbReference>
<evidence type="ECO:0000256" key="6">
    <source>
        <dbReference type="RuleBase" id="RU362114"/>
    </source>
</evidence>
<reference evidence="11" key="1">
    <citation type="submission" date="2025-08" db="UniProtKB">
        <authorList>
            <consortium name="RefSeq"/>
        </authorList>
    </citation>
    <scope>IDENTIFICATION</scope>
    <source>
        <tissue evidence="11">Gonads</tissue>
    </source>
</reference>
<dbReference type="GO" id="GO:0003950">
    <property type="term" value="F:NAD+ poly-ADP-ribosyltransferase activity"/>
    <property type="evidence" value="ECO:0007669"/>
    <property type="project" value="UniProtKB-UniRule"/>
</dbReference>
<feature type="compositionally biased region" description="Basic and acidic residues" evidence="7">
    <location>
        <begin position="277"/>
        <end position="287"/>
    </location>
</feature>
<dbReference type="Pfam" id="PF00644">
    <property type="entry name" value="PARP"/>
    <property type="match status" value="1"/>
</dbReference>
<dbReference type="InterPro" id="IPR052056">
    <property type="entry name" value="Mono-ARTD/PARP"/>
</dbReference>
<feature type="compositionally biased region" description="Pro residues" evidence="7">
    <location>
        <begin position="183"/>
        <end position="193"/>
    </location>
</feature>
<dbReference type="GO" id="GO:0003714">
    <property type="term" value="F:transcription corepressor activity"/>
    <property type="evidence" value="ECO:0007669"/>
    <property type="project" value="TreeGrafter"/>
</dbReference>
<dbReference type="PROSITE" id="PS51154">
    <property type="entry name" value="MACRO"/>
    <property type="match status" value="1"/>
</dbReference>
<feature type="region of interest" description="Disordered" evidence="7">
    <location>
        <begin position="165"/>
        <end position="195"/>
    </location>
</feature>
<dbReference type="InterPro" id="IPR043472">
    <property type="entry name" value="Macro_dom-like"/>
</dbReference>
<feature type="region of interest" description="Disordered" evidence="7">
    <location>
        <begin position="211"/>
        <end position="320"/>
    </location>
</feature>
<evidence type="ECO:0000259" key="8">
    <source>
        <dbReference type="PROSITE" id="PS51059"/>
    </source>
</evidence>
<evidence type="ECO:0000256" key="7">
    <source>
        <dbReference type="SAM" id="MobiDB-lite"/>
    </source>
</evidence>
<dbReference type="RefSeq" id="XP_013397857.1">
    <property type="nucleotide sequence ID" value="XM_013542403.2"/>
</dbReference>
<accession>A0A1S3II15</accession>
<feature type="compositionally biased region" description="Acidic residues" evidence="7">
    <location>
        <begin position="894"/>
        <end position="911"/>
    </location>
</feature>
<dbReference type="Pfam" id="PF01661">
    <property type="entry name" value="Macro"/>
    <property type="match status" value="1"/>
</dbReference>
<dbReference type="GO" id="GO:0010629">
    <property type="term" value="P:negative regulation of gene expression"/>
    <property type="evidence" value="ECO:0007669"/>
    <property type="project" value="TreeGrafter"/>
</dbReference>
<dbReference type="Proteomes" id="UP000085678">
    <property type="component" value="Unplaced"/>
</dbReference>
<evidence type="ECO:0000256" key="1">
    <source>
        <dbReference type="ARBA" id="ARBA00004123"/>
    </source>
</evidence>
<name>A0A1S3II15_LINAN</name>